<sequence>MIAKWIDEWEALRIAAEADDRQEDFAAFSTGKRLGSPTFRIDTTVKLPHAGNTRYEVGYNMLSWKFKVKSRWNKDHIMNFAAAELAASKMSVKLVLHPSTNEQISYQSSTYKT</sequence>
<dbReference type="Proteomes" id="UP000054565">
    <property type="component" value="Unassembled WGS sequence"/>
</dbReference>
<accession>A0A0J7ARY1</accession>
<protein>
    <submittedName>
        <fullName evidence="1">Uncharacterized protein</fullName>
    </submittedName>
</protein>
<name>A0A0J7ARY1_COCIT</name>
<dbReference type="EMBL" id="DS028093">
    <property type="protein sequence ID" value="KMO99981.1"/>
    <property type="molecule type" value="Genomic_DNA"/>
</dbReference>
<evidence type="ECO:0000313" key="1">
    <source>
        <dbReference type="EMBL" id="KMO99981.1"/>
    </source>
</evidence>
<evidence type="ECO:0000313" key="2">
    <source>
        <dbReference type="Proteomes" id="UP000054565"/>
    </source>
</evidence>
<organism evidence="1 2">
    <name type="scientific">Coccidioides immitis RMSCC 2394</name>
    <dbReference type="NCBI Taxonomy" id="404692"/>
    <lineage>
        <taxon>Eukaryota</taxon>
        <taxon>Fungi</taxon>
        <taxon>Dikarya</taxon>
        <taxon>Ascomycota</taxon>
        <taxon>Pezizomycotina</taxon>
        <taxon>Eurotiomycetes</taxon>
        <taxon>Eurotiomycetidae</taxon>
        <taxon>Onygenales</taxon>
        <taxon>Onygenaceae</taxon>
        <taxon>Coccidioides</taxon>
    </lineage>
</organism>
<proteinExistence type="predicted"/>
<gene>
    <name evidence="1" type="ORF">CIRG_00124</name>
</gene>
<dbReference type="AlphaFoldDB" id="A0A0J7ARY1"/>
<reference evidence="2" key="1">
    <citation type="journal article" date="2010" name="Genome Res.">
        <title>Population genomic sequencing of Coccidioides fungi reveals recent hybridization and transposon control.</title>
        <authorList>
            <person name="Neafsey D.E."/>
            <person name="Barker B.M."/>
            <person name="Sharpton T.J."/>
            <person name="Stajich J.E."/>
            <person name="Park D.J."/>
            <person name="Whiston E."/>
            <person name="Hung C.-Y."/>
            <person name="McMahan C."/>
            <person name="White J."/>
            <person name="Sykes S."/>
            <person name="Heiman D."/>
            <person name="Young S."/>
            <person name="Zeng Q."/>
            <person name="Abouelleil A."/>
            <person name="Aftuck L."/>
            <person name="Bessette D."/>
            <person name="Brown A."/>
            <person name="FitzGerald M."/>
            <person name="Lui A."/>
            <person name="Macdonald J.P."/>
            <person name="Priest M."/>
            <person name="Orbach M.J."/>
            <person name="Galgiani J.N."/>
            <person name="Kirkland T.N."/>
            <person name="Cole G.T."/>
            <person name="Birren B.W."/>
            <person name="Henn M.R."/>
            <person name="Taylor J.W."/>
            <person name="Rounsley S.D."/>
        </authorList>
    </citation>
    <scope>NUCLEOTIDE SEQUENCE [LARGE SCALE GENOMIC DNA]</scope>
    <source>
        <strain evidence="2">RMSCC 2394</strain>
    </source>
</reference>